<dbReference type="InterPro" id="IPR016187">
    <property type="entry name" value="CTDL_fold"/>
</dbReference>
<dbReference type="Proteomes" id="UP001189429">
    <property type="component" value="Unassembled WGS sequence"/>
</dbReference>
<dbReference type="PANTHER" id="PTHR23150">
    <property type="entry name" value="SULFATASE MODIFYING FACTOR 1, 2"/>
    <property type="match status" value="1"/>
</dbReference>
<comment type="caution">
    <text evidence="2">The sequence shown here is derived from an EMBL/GenBank/DDBJ whole genome shotgun (WGS) entry which is preliminary data.</text>
</comment>
<dbReference type="Pfam" id="PF03781">
    <property type="entry name" value="FGE-sulfatase"/>
    <property type="match status" value="1"/>
</dbReference>
<gene>
    <name evidence="2" type="ORF">PCOR1329_LOCUS58224</name>
</gene>
<dbReference type="EMBL" id="CAUYUJ010017214">
    <property type="protein sequence ID" value="CAK0872880.1"/>
    <property type="molecule type" value="Genomic_DNA"/>
</dbReference>
<organism evidence="2 3">
    <name type="scientific">Prorocentrum cordatum</name>
    <dbReference type="NCBI Taxonomy" id="2364126"/>
    <lineage>
        <taxon>Eukaryota</taxon>
        <taxon>Sar</taxon>
        <taxon>Alveolata</taxon>
        <taxon>Dinophyceae</taxon>
        <taxon>Prorocentrales</taxon>
        <taxon>Prorocentraceae</taxon>
        <taxon>Prorocentrum</taxon>
    </lineage>
</organism>
<evidence type="ECO:0000313" key="2">
    <source>
        <dbReference type="EMBL" id="CAK0872880.1"/>
    </source>
</evidence>
<evidence type="ECO:0000313" key="3">
    <source>
        <dbReference type="Proteomes" id="UP001189429"/>
    </source>
</evidence>
<dbReference type="InterPro" id="IPR005532">
    <property type="entry name" value="SUMF_dom"/>
</dbReference>
<dbReference type="SUPFAM" id="SSF56436">
    <property type="entry name" value="C-type lectin-like"/>
    <property type="match status" value="1"/>
</dbReference>
<proteinExistence type="predicted"/>
<protein>
    <recommendedName>
        <fullName evidence="1">Sulfatase-modifying factor enzyme-like domain-containing protein</fullName>
    </recommendedName>
</protein>
<sequence>MSSAACLRCHGGGHRLGRRQRRVPGEGRRRQAVTLQSYYIDETPVTNAQFREFVRATRFRTDAENYSWSFVLDSVLSQREKDTNERYVENATHWVAVEGAWWRQPEGRDSSLAGRWQDYPAVHVSWNDAAAYCRWAGRRLPTEAEWENAARGKRKGALYPWGDGGSARAVVVWLTDRGIVGPDGSWQMNVWQGNFPRSNEKSDGYHAIAPVKAYPPNSYGLYSTVGNVWEWTADAWRLPNDRQGQEEQWTLKGGSFIDSVDGAHNHKATVVTRMGNTADSGSYNTGFRCASGAGGGGRKQKLDEQKMSKLVEEGGVEALTDFLKQSGQGAQVITAADLKGKYERLQETKEDMSPEELESKLKELNALKEQLAAR</sequence>
<keyword evidence="3" id="KW-1185">Reference proteome</keyword>
<dbReference type="PANTHER" id="PTHR23150:SF33">
    <property type="entry name" value="INACTIVE C-ALPHA-FORMYLGLYCINE-GENERATING ENZYME 2"/>
    <property type="match status" value="1"/>
</dbReference>
<accession>A0ABN9VIE0</accession>
<reference evidence="2" key="1">
    <citation type="submission" date="2023-10" db="EMBL/GenBank/DDBJ databases">
        <authorList>
            <person name="Chen Y."/>
            <person name="Shah S."/>
            <person name="Dougan E. K."/>
            <person name="Thang M."/>
            <person name="Chan C."/>
        </authorList>
    </citation>
    <scope>NUCLEOTIDE SEQUENCE [LARGE SCALE GENOMIC DNA]</scope>
</reference>
<name>A0ABN9VIE0_9DINO</name>
<dbReference type="InterPro" id="IPR051043">
    <property type="entry name" value="Sulfatase_Mod_Factor_Kinase"/>
</dbReference>
<dbReference type="InterPro" id="IPR042095">
    <property type="entry name" value="SUMF_sf"/>
</dbReference>
<dbReference type="Gene3D" id="3.90.1580.10">
    <property type="entry name" value="paralog of FGE (formylglycine-generating enzyme)"/>
    <property type="match status" value="1"/>
</dbReference>
<feature type="domain" description="Sulfatase-modifying factor enzyme-like" evidence="1">
    <location>
        <begin position="7"/>
        <end position="290"/>
    </location>
</feature>
<evidence type="ECO:0000259" key="1">
    <source>
        <dbReference type="Pfam" id="PF03781"/>
    </source>
</evidence>